<keyword evidence="2" id="KW-0472">Membrane</keyword>
<dbReference type="AlphaFoldDB" id="A0A7Z7NGB8"/>
<dbReference type="CDD" id="cd10456">
    <property type="entry name" value="GIY-YIG_UPF0213"/>
    <property type="match status" value="1"/>
</dbReference>
<sequence length="97" mass="10882">MSTPLHLQSLPAAVVGFWWLYLLECKGGVFYAGITNDLARRYRAHASGNGARFTRARPPLRVVAMKPYPDRPAALRAEWAVKRLPRARKLAFFTGAI</sequence>
<evidence type="ECO:0000313" key="4">
    <source>
        <dbReference type="EMBL" id="SOO23727.1"/>
    </source>
</evidence>
<evidence type="ECO:0000256" key="1">
    <source>
        <dbReference type="ARBA" id="ARBA00007435"/>
    </source>
</evidence>
<dbReference type="EMBL" id="OCZC01000056">
    <property type="protein sequence ID" value="SOO23727.1"/>
    <property type="molecule type" value="Genomic_DNA"/>
</dbReference>
<reference evidence="4 5" key="1">
    <citation type="submission" date="2017-10" db="EMBL/GenBank/DDBJ databases">
        <authorList>
            <person name="Regsiter A."/>
            <person name="William W."/>
        </authorList>
    </citation>
    <scope>NUCLEOTIDE SEQUENCE [LARGE SCALE GENOMIC DNA]</scope>
    <source>
        <strain evidence="4 5">CFBP6991</strain>
    </source>
</reference>
<feature type="transmembrane region" description="Helical" evidence="2">
    <location>
        <begin position="12"/>
        <end position="34"/>
    </location>
</feature>
<dbReference type="PANTHER" id="PTHR34477:SF1">
    <property type="entry name" value="UPF0213 PROTEIN YHBQ"/>
    <property type="match status" value="1"/>
</dbReference>
<evidence type="ECO:0000313" key="5">
    <source>
        <dbReference type="Proteomes" id="UP000234345"/>
    </source>
</evidence>
<dbReference type="PROSITE" id="PS50164">
    <property type="entry name" value="GIY_YIG"/>
    <property type="match status" value="1"/>
</dbReference>
<dbReference type="Pfam" id="PF01541">
    <property type="entry name" value="GIY-YIG"/>
    <property type="match status" value="1"/>
</dbReference>
<keyword evidence="2" id="KW-1133">Transmembrane helix</keyword>
<dbReference type="Gene3D" id="3.40.1440.10">
    <property type="entry name" value="GIY-YIG endonuclease"/>
    <property type="match status" value="1"/>
</dbReference>
<protein>
    <recommendedName>
        <fullName evidence="3">GIY-YIG domain-containing protein</fullName>
    </recommendedName>
</protein>
<dbReference type="InterPro" id="IPR000305">
    <property type="entry name" value="GIY-YIG_endonuc"/>
</dbReference>
<dbReference type="RefSeq" id="WP_099866652.1">
    <property type="nucleotide sequence ID" value="NZ_OCZC01000056.1"/>
</dbReference>
<dbReference type="Proteomes" id="UP000234345">
    <property type="component" value="Unassembled WGS sequence"/>
</dbReference>
<comment type="caution">
    <text evidence="4">The sequence shown here is derived from an EMBL/GenBank/DDBJ whole genome shotgun (WGS) entry which is preliminary data.</text>
</comment>
<comment type="similarity">
    <text evidence="1">Belongs to the UPF0213 family.</text>
</comment>
<accession>A0A7Z7NGB8</accession>
<evidence type="ECO:0000259" key="3">
    <source>
        <dbReference type="PROSITE" id="PS50164"/>
    </source>
</evidence>
<organism evidence="4 5">
    <name type="scientific">Xanthomonas campestris pv. phaseoli</name>
    <dbReference type="NCBI Taxonomy" id="317013"/>
    <lineage>
        <taxon>Bacteria</taxon>
        <taxon>Pseudomonadati</taxon>
        <taxon>Pseudomonadota</taxon>
        <taxon>Gammaproteobacteria</taxon>
        <taxon>Lysobacterales</taxon>
        <taxon>Lysobacteraceae</taxon>
        <taxon>Xanthomonas</taxon>
    </lineage>
</organism>
<dbReference type="SUPFAM" id="SSF82771">
    <property type="entry name" value="GIY-YIG endonuclease"/>
    <property type="match status" value="1"/>
</dbReference>
<dbReference type="InterPro" id="IPR035901">
    <property type="entry name" value="GIY-YIG_endonuc_sf"/>
</dbReference>
<evidence type="ECO:0000256" key="2">
    <source>
        <dbReference type="SAM" id="Phobius"/>
    </source>
</evidence>
<proteinExistence type="inferred from homology"/>
<feature type="domain" description="GIY-YIG" evidence="3">
    <location>
        <begin position="16"/>
        <end position="91"/>
    </location>
</feature>
<gene>
    <name evidence="4" type="ORF">XFF6991_30047</name>
</gene>
<dbReference type="InterPro" id="IPR050190">
    <property type="entry name" value="UPF0213_domain"/>
</dbReference>
<keyword evidence="2" id="KW-0812">Transmembrane</keyword>
<name>A0A7Z7NGB8_XANCH</name>
<dbReference type="PANTHER" id="PTHR34477">
    <property type="entry name" value="UPF0213 PROTEIN YHBQ"/>
    <property type="match status" value="1"/>
</dbReference>